<evidence type="ECO:0000256" key="1">
    <source>
        <dbReference type="ARBA" id="ARBA00004651"/>
    </source>
</evidence>
<keyword evidence="8 9" id="KW-0472">Membrane</keyword>
<dbReference type="InterPro" id="IPR051408">
    <property type="entry name" value="Phosphate_transprt_permease"/>
</dbReference>
<evidence type="ECO:0000259" key="10">
    <source>
        <dbReference type="PROSITE" id="PS50928"/>
    </source>
</evidence>
<evidence type="ECO:0000313" key="12">
    <source>
        <dbReference type="EMBL" id="CAB4952246.1"/>
    </source>
</evidence>
<feature type="transmembrane region" description="Helical" evidence="9">
    <location>
        <begin position="198"/>
        <end position="219"/>
    </location>
</feature>
<dbReference type="PANTHER" id="PTHR42922:SF1">
    <property type="entry name" value="PHOSPHATE TRANSPORT SYSTEM PERMEASE PROTEIN PSTA"/>
    <property type="match status" value="1"/>
</dbReference>
<feature type="domain" description="ABC transmembrane type-1" evidence="10">
    <location>
        <begin position="84"/>
        <end position="291"/>
    </location>
</feature>
<proteinExistence type="inferred from homology"/>
<keyword evidence="7 9" id="KW-1133">Transmembrane helix</keyword>
<dbReference type="PROSITE" id="PS50928">
    <property type="entry name" value="ABC_TM1"/>
    <property type="match status" value="1"/>
</dbReference>
<dbReference type="GO" id="GO:0005315">
    <property type="term" value="F:phosphate transmembrane transporter activity"/>
    <property type="evidence" value="ECO:0007669"/>
    <property type="project" value="InterPro"/>
</dbReference>
<accession>A0A6J7K8S2</accession>
<evidence type="ECO:0000256" key="4">
    <source>
        <dbReference type="ARBA" id="ARBA00022475"/>
    </source>
</evidence>
<evidence type="ECO:0000256" key="6">
    <source>
        <dbReference type="ARBA" id="ARBA00022692"/>
    </source>
</evidence>
<evidence type="ECO:0000256" key="2">
    <source>
        <dbReference type="ARBA" id="ARBA00007069"/>
    </source>
</evidence>
<gene>
    <name evidence="11" type="ORF">UFOPK1392_00544</name>
    <name evidence="12" type="ORF">UFOPK3733_01948</name>
</gene>
<feature type="transmembrane region" description="Helical" evidence="9">
    <location>
        <begin position="30"/>
        <end position="54"/>
    </location>
</feature>
<dbReference type="GO" id="GO:0035435">
    <property type="term" value="P:phosphate ion transmembrane transport"/>
    <property type="evidence" value="ECO:0007669"/>
    <property type="project" value="InterPro"/>
</dbReference>
<keyword evidence="4" id="KW-1003">Cell membrane</keyword>
<dbReference type="NCBIfam" id="TIGR00974">
    <property type="entry name" value="3a0107s02c"/>
    <property type="match status" value="1"/>
</dbReference>
<comment type="similarity">
    <text evidence="2">Belongs to the binding-protein-dependent transport system permease family. CysTW subfamily.</text>
</comment>
<feature type="transmembrane region" description="Helical" evidence="9">
    <location>
        <begin position="121"/>
        <end position="145"/>
    </location>
</feature>
<comment type="subcellular location">
    <subcellularLocation>
        <location evidence="1">Cell membrane</location>
        <topology evidence="1">Multi-pass membrane protein</topology>
    </subcellularLocation>
</comment>
<dbReference type="SUPFAM" id="SSF161098">
    <property type="entry name" value="MetI-like"/>
    <property type="match status" value="1"/>
</dbReference>
<evidence type="ECO:0000256" key="8">
    <source>
        <dbReference type="ARBA" id="ARBA00023136"/>
    </source>
</evidence>
<evidence type="ECO:0000256" key="7">
    <source>
        <dbReference type="ARBA" id="ARBA00022989"/>
    </source>
</evidence>
<dbReference type="PANTHER" id="PTHR42922">
    <property type="entry name" value="PHOSPHATE TRANSPORT SYSTEM PERMEASE PROTEIN PSTA"/>
    <property type="match status" value="1"/>
</dbReference>
<dbReference type="EMBL" id="CAFBNC010000135">
    <property type="protein sequence ID" value="CAB4952246.1"/>
    <property type="molecule type" value="Genomic_DNA"/>
</dbReference>
<dbReference type="InterPro" id="IPR035906">
    <property type="entry name" value="MetI-like_sf"/>
</dbReference>
<keyword evidence="6 9" id="KW-0812">Transmembrane</keyword>
<dbReference type="InterPro" id="IPR000515">
    <property type="entry name" value="MetI-like"/>
</dbReference>
<protein>
    <submittedName>
        <fullName evidence="12">Unannotated protein</fullName>
    </submittedName>
</protein>
<dbReference type="Gene3D" id="1.10.3720.10">
    <property type="entry name" value="MetI-like"/>
    <property type="match status" value="1"/>
</dbReference>
<feature type="transmembrane region" description="Helical" evidence="9">
    <location>
        <begin position="269"/>
        <end position="290"/>
    </location>
</feature>
<dbReference type="InterPro" id="IPR005672">
    <property type="entry name" value="Phosphate_PstA"/>
</dbReference>
<organism evidence="12">
    <name type="scientific">freshwater metagenome</name>
    <dbReference type="NCBI Taxonomy" id="449393"/>
    <lineage>
        <taxon>unclassified sequences</taxon>
        <taxon>metagenomes</taxon>
        <taxon>ecological metagenomes</taxon>
    </lineage>
</organism>
<keyword evidence="5" id="KW-0592">Phosphate transport</keyword>
<reference evidence="12" key="1">
    <citation type="submission" date="2020-05" db="EMBL/GenBank/DDBJ databases">
        <authorList>
            <person name="Chiriac C."/>
            <person name="Salcher M."/>
            <person name="Ghai R."/>
            <person name="Kavagutti S V."/>
        </authorList>
    </citation>
    <scope>NUCLEOTIDE SEQUENCE</scope>
</reference>
<name>A0A6J7K8S2_9ZZZZ</name>
<evidence type="ECO:0000256" key="3">
    <source>
        <dbReference type="ARBA" id="ARBA00022448"/>
    </source>
</evidence>
<dbReference type="CDD" id="cd06261">
    <property type="entry name" value="TM_PBP2"/>
    <property type="match status" value="1"/>
</dbReference>
<feature type="transmembrane region" description="Helical" evidence="9">
    <location>
        <begin position="151"/>
        <end position="169"/>
    </location>
</feature>
<dbReference type="Pfam" id="PF00528">
    <property type="entry name" value="BPD_transp_1"/>
    <property type="match status" value="1"/>
</dbReference>
<evidence type="ECO:0000313" key="11">
    <source>
        <dbReference type="EMBL" id="CAB4322807.1"/>
    </source>
</evidence>
<evidence type="ECO:0000256" key="9">
    <source>
        <dbReference type="SAM" id="Phobius"/>
    </source>
</evidence>
<dbReference type="GO" id="GO:0005886">
    <property type="term" value="C:plasma membrane"/>
    <property type="evidence" value="ECO:0007669"/>
    <property type="project" value="UniProtKB-SubCell"/>
</dbReference>
<feature type="transmembrane region" description="Helical" evidence="9">
    <location>
        <begin position="83"/>
        <end position="109"/>
    </location>
</feature>
<keyword evidence="3" id="KW-0813">Transport</keyword>
<dbReference type="EMBL" id="CAEMXZ010000016">
    <property type="protein sequence ID" value="CAB4322807.1"/>
    <property type="molecule type" value="Genomic_DNA"/>
</dbReference>
<evidence type="ECO:0000256" key="5">
    <source>
        <dbReference type="ARBA" id="ARBA00022592"/>
    </source>
</evidence>
<dbReference type="AlphaFoldDB" id="A0A6J7K8S2"/>
<sequence length="300" mass="31766">MNELLVHFDAGEALLRGTTKRSRRVRNRLASIWMAGSVLVAIVPLALVIGYVVVKGIGQLTPDWFTKDLPAVTRKASGGMGPAIVGTLLITGVAAAMAVPLGVLGAIYLHEYGGRGRLARLIRFMADVMTGVPSIVMGLFVYTVWTISHGLSAFGGALALACLMLPIIIRTTEEMLRLVPDELRQASYALGNRKWRTIITVVLPAAFGGITSGVMLAVARAAGETAPLVFTIGAARNLNLSIFNGPTTALSVQIFGNAQTPFEAAQARAWGAALTLVALVFILTILARVVSARVARRHNA</sequence>